<evidence type="ECO:0000256" key="2">
    <source>
        <dbReference type="ARBA" id="ARBA00012528"/>
    </source>
</evidence>
<dbReference type="SMART" id="SM00267">
    <property type="entry name" value="GGDEF"/>
    <property type="match status" value="1"/>
</dbReference>
<comment type="cofactor">
    <cofactor evidence="1">
        <name>Mg(2+)</name>
        <dbReference type="ChEBI" id="CHEBI:18420"/>
    </cofactor>
</comment>
<comment type="caution">
    <text evidence="7">The sequence shown here is derived from an EMBL/GenBank/DDBJ whole genome shotgun (WGS) entry which is preliminary data.</text>
</comment>
<dbReference type="SMART" id="SM00448">
    <property type="entry name" value="REC"/>
    <property type="match status" value="2"/>
</dbReference>
<dbReference type="FunFam" id="3.30.70.270:FF:000001">
    <property type="entry name" value="Diguanylate cyclase domain protein"/>
    <property type="match status" value="1"/>
</dbReference>
<dbReference type="PANTHER" id="PTHR45138">
    <property type="entry name" value="REGULATORY COMPONENTS OF SENSORY TRANSDUCTION SYSTEM"/>
    <property type="match status" value="1"/>
</dbReference>
<reference evidence="7 8" key="1">
    <citation type="submission" date="2022-02" db="EMBL/GenBank/DDBJ databases">
        <title>The genome sequence of Shewanella sp. 3B26.</title>
        <authorList>
            <person name="Du J."/>
        </authorList>
    </citation>
    <scope>NUCLEOTIDE SEQUENCE [LARGE SCALE GENOMIC DNA]</scope>
    <source>
        <strain evidence="7 8">3B26</strain>
    </source>
</reference>
<dbReference type="Gene3D" id="3.40.50.2300">
    <property type="match status" value="2"/>
</dbReference>
<feature type="domain" description="Response regulatory" evidence="5">
    <location>
        <begin position="2"/>
        <end position="115"/>
    </location>
</feature>
<keyword evidence="7" id="KW-0548">Nucleotidyltransferase</keyword>
<evidence type="ECO:0000313" key="7">
    <source>
        <dbReference type="EMBL" id="MCH4296267.1"/>
    </source>
</evidence>
<dbReference type="AlphaFoldDB" id="A0AAJ1BLY4"/>
<sequence>MRILLVEDSNMVAKVLKHMLAQQLDCTVDVAPDLAAARDLLGQREYFAAITDLNLPDAPNGESVELVLGSQTPCIVLTGSLDAKQRRRLLQMGIVDYVYKENRFSYEYVVKLISTLDRNRKTKVLIADDSGLSRKFVRNLLELHLFEVLEAEDGAKALEVLQRVPGIRLLIADYNMPGIDGFELILRVREKYAREEMAIIGLSNDTDETLTARFIKNGANDFLQKPFVHEEFHCRVSNTLESLEMIRKLWEQANLDYLTGVYNRRYFFDKFSPQLPVLSQQGASFSIALMDIDFFKDVNDTHGHDIGDEVLKCFAKRMSESLGQHFTLARFGGEEFVVAMKGLDSGRAQALMEGFRLKLEDTPFQFGDLSLALTVSIGVAELADESLGSLMKRADMALYEAKTLGRNQTRVAS</sequence>
<feature type="modified residue" description="4-aspartylphosphate" evidence="4">
    <location>
        <position position="52"/>
    </location>
</feature>
<dbReference type="CDD" id="cd01949">
    <property type="entry name" value="GGDEF"/>
    <property type="match status" value="1"/>
</dbReference>
<dbReference type="EC" id="2.7.7.65" evidence="2"/>
<evidence type="ECO:0000256" key="1">
    <source>
        <dbReference type="ARBA" id="ARBA00001946"/>
    </source>
</evidence>
<dbReference type="InterPro" id="IPR000160">
    <property type="entry name" value="GGDEF_dom"/>
</dbReference>
<comment type="catalytic activity">
    <reaction evidence="3">
        <text>2 GTP = 3',3'-c-di-GMP + 2 diphosphate</text>
        <dbReference type="Rhea" id="RHEA:24898"/>
        <dbReference type="ChEBI" id="CHEBI:33019"/>
        <dbReference type="ChEBI" id="CHEBI:37565"/>
        <dbReference type="ChEBI" id="CHEBI:58805"/>
        <dbReference type="EC" id="2.7.7.65"/>
    </reaction>
</comment>
<dbReference type="PANTHER" id="PTHR45138:SF9">
    <property type="entry name" value="DIGUANYLATE CYCLASE DGCM-RELATED"/>
    <property type="match status" value="1"/>
</dbReference>
<dbReference type="GO" id="GO:1902201">
    <property type="term" value="P:negative regulation of bacterial-type flagellum-dependent cell motility"/>
    <property type="evidence" value="ECO:0007669"/>
    <property type="project" value="TreeGrafter"/>
</dbReference>
<dbReference type="PROSITE" id="PS50110">
    <property type="entry name" value="RESPONSE_REGULATORY"/>
    <property type="match status" value="2"/>
</dbReference>
<dbReference type="GO" id="GO:0005886">
    <property type="term" value="C:plasma membrane"/>
    <property type="evidence" value="ECO:0007669"/>
    <property type="project" value="TreeGrafter"/>
</dbReference>
<dbReference type="EMBL" id="JAKUDL010000008">
    <property type="protein sequence ID" value="MCH4296267.1"/>
    <property type="molecule type" value="Genomic_DNA"/>
</dbReference>
<evidence type="ECO:0000256" key="3">
    <source>
        <dbReference type="ARBA" id="ARBA00034247"/>
    </source>
</evidence>
<name>A0AAJ1BLY4_9GAMM</name>
<dbReference type="Pfam" id="PF00072">
    <property type="entry name" value="Response_reg"/>
    <property type="match status" value="2"/>
</dbReference>
<dbReference type="SUPFAM" id="SSF52172">
    <property type="entry name" value="CheY-like"/>
    <property type="match status" value="2"/>
</dbReference>
<dbReference type="CDD" id="cd17544">
    <property type="entry name" value="REC_2_GGDEF"/>
    <property type="match status" value="1"/>
</dbReference>
<dbReference type="Gene3D" id="3.30.70.270">
    <property type="match status" value="1"/>
</dbReference>
<dbReference type="InterPro" id="IPR043128">
    <property type="entry name" value="Rev_trsase/Diguanyl_cyclase"/>
</dbReference>
<dbReference type="GO" id="GO:0043709">
    <property type="term" value="P:cell adhesion involved in single-species biofilm formation"/>
    <property type="evidence" value="ECO:0007669"/>
    <property type="project" value="TreeGrafter"/>
</dbReference>
<evidence type="ECO:0000313" key="8">
    <source>
        <dbReference type="Proteomes" id="UP001297581"/>
    </source>
</evidence>
<keyword evidence="8" id="KW-1185">Reference proteome</keyword>
<accession>A0AAJ1BLY4</accession>
<feature type="domain" description="Response regulatory" evidence="5">
    <location>
        <begin position="123"/>
        <end position="240"/>
    </location>
</feature>
<dbReference type="Proteomes" id="UP001297581">
    <property type="component" value="Unassembled WGS sequence"/>
</dbReference>
<dbReference type="CDD" id="cd19921">
    <property type="entry name" value="REC_1_GGDEF"/>
    <property type="match status" value="1"/>
</dbReference>
<dbReference type="PROSITE" id="PS50887">
    <property type="entry name" value="GGDEF"/>
    <property type="match status" value="1"/>
</dbReference>
<protein>
    <recommendedName>
        <fullName evidence="2">diguanylate cyclase</fullName>
        <ecNumber evidence="2">2.7.7.65</ecNumber>
    </recommendedName>
</protein>
<evidence type="ECO:0000259" key="5">
    <source>
        <dbReference type="PROSITE" id="PS50110"/>
    </source>
</evidence>
<organism evidence="7 8">
    <name type="scientific">Shewanella zhuhaiensis</name>
    <dbReference type="NCBI Taxonomy" id="2919576"/>
    <lineage>
        <taxon>Bacteria</taxon>
        <taxon>Pseudomonadati</taxon>
        <taxon>Pseudomonadota</taxon>
        <taxon>Gammaproteobacteria</taxon>
        <taxon>Alteromonadales</taxon>
        <taxon>Shewanellaceae</taxon>
        <taxon>Shewanella</taxon>
    </lineage>
</organism>
<dbReference type="RefSeq" id="WP_240592324.1">
    <property type="nucleotide sequence ID" value="NZ_JAKUDL010000008.1"/>
</dbReference>
<dbReference type="NCBIfam" id="TIGR00254">
    <property type="entry name" value="GGDEF"/>
    <property type="match status" value="1"/>
</dbReference>
<gene>
    <name evidence="7" type="ORF">MJ923_18305</name>
</gene>
<proteinExistence type="predicted"/>
<dbReference type="GO" id="GO:0052621">
    <property type="term" value="F:diguanylate cyclase activity"/>
    <property type="evidence" value="ECO:0007669"/>
    <property type="project" value="UniProtKB-EC"/>
</dbReference>
<keyword evidence="7" id="KW-0808">Transferase</keyword>
<dbReference type="GO" id="GO:0000160">
    <property type="term" value="P:phosphorelay signal transduction system"/>
    <property type="evidence" value="ECO:0007669"/>
    <property type="project" value="InterPro"/>
</dbReference>
<dbReference type="InterPro" id="IPR029787">
    <property type="entry name" value="Nucleotide_cyclase"/>
</dbReference>
<feature type="modified residue" description="4-aspartylphosphate" evidence="4">
    <location>
        <position position="173"/>
    </location>
</feature>
<dbReference type="InterPro" id="IPR011006">
    <property type="entry name" value="CheY-like_superfamily"/>
</dbReference>
<feature type="domain" description="GGDEF" evidence="6">
    <location>
        <begin position="283"/>
        <end position="413"/>
    </location>
</feature>
<dbReference type="InterPro" id="IPR001789">
    <property type="entry name" value="Sig_transdc_resp-reg_receiver"/>
</dbReference>
<evidence type="ECO:0000259" key="6">
    <source>
        <dbReference type="PROSITE" id="PS50887"/>
    </source>
</evidence>
<dbReference type="SUPFAM" id="SSF55073">
    <property type="entry name" value="Nucleotide cyclase"/>
    <property type="match status" value="1"/>
</dbReference>
<dbReference type="InterPro" id="IPR050469">
    <property type="entry name" value="Diguanylate_Cyclase"/>
</dbReference>
<evidence type="ECO:0000256" key="4">
    <source>
        <dbReference type="PROSITE-ProRule" id="PRU00169"/>
    </source>
</evidence>
<keyword evidence="4" id="KW-0597">Phosphoprotein</keyword>
<dbReference type="Pfam" id="PF00990">
    <property type="entry name" value="GGDEF"/>
    <property type="match status" value="1"/>
</dbReference>